<dbReference type="OrthoDB" id="4190732at2"/>
<dbReference type="InterPro" id="IPR011032">
    <property type="entry name" value="GroES-like_sf"/>
</dbReference>
<dbReference type="SMART" id="SM00829">
    <property type="entry name" value="PKS_ER"/>
    <property type="match status" value="1"/>
</dbReference>
<accession>A0A3L7AAX4</accession>
<dbReference type="InterPro" id="IPR036291">
    <property type="entry name" value="NAD(P)-bd_dom_sf"/>
</dbReference>
<sequence>MSMPETMDALVCTAHGDPSGLAVAPAAVPVPKKGQVLIAVEAAGISYVDVLMARNAHQNKHEVPFSPGMEVAGRIEALGEGVTGFSPGQRVAALVYDGGHAPFVAASVTETFALPEGCDPVRTAGLLSVALTADLALAERARLQPGETVLVGGAAGGVGICAVQLARHMGARAIAATSSEERNPVAMAAGAHAALIYGEAFRERFQALNGGRDADVIVDPVGGAFAEAAANLLDWDGRYVVIGFAGGAVPSFAANRLLVKNRAVLGMVLGYYRWQKPQVLARSAERVLAAIAAGALDGPLTIVDGLGAVPEILGRIAARQQLGKAVVRL</sequence>
<dbReference type="GO" id="GO:0016491">
    <property type="term" value="F:oxidoreductase activity"/>
    <property type="evidence" value="ECO:0007669"/>
    <property type="project" value="InterPro"/>
</dbReference>
<dbReference type="InterPro" id="IPR051397">
    <property type="entry name" value="Zn-ADH-like_protein"/>
</dbReference>
<protein>
    <submittedName>
        <fullName evidence="2">NADPH:quinone oxidoreductase family protein</fullName>
    </submittedName>
</protein>
<dbReference type="Pfam" id="PF08240">
    <property type="entry name" value="ADH_N"/>
    <property type="match status" value="1"/>
</dbReference>
<dbReference type="Gene3D" id="3.90.180.10">
    <property type="entry name" value="Medium-chain alcohol dehydrogenases, catalytic domain"/>
    <property type="match status" value="1"/>
</dbReference>
<evidence type="ECO:0000313" key="2">
    <source>
        <dbReference type="EMBL" id="RLP77114.1"/>
    </source>
</evidence>
<evidence type="ECO:0000259" key="1">
    <source>
        <dbReference type="SMART" id="SM00829"/>
    </source>
</evidence>
<dbReference type="PROSITE" id="PS01162">
    <property type="entry name" value="QOR_ZETA_CRYSTAL"/>
    <property type="match status" value="1"/>
</dbReference>
<dbReference type="Gene3D" id="3.40.50.720">
    <property type="entry name" value="NAD(P)-binding Rossmann-like Domain"/>
    <property type="match status" value="1"/>
</dbReference>
<dbReference type="AlphaFoldDB" id="A0A3L7AAX4"/>
<name>A0A3L7AAX4_9HYPH</name>
<dbReference type="PANTHER" id="PTHR43677">
    <property type="entry name" value="SHORT-CHAIN DEHYDROGENASE/REDUCTASE"/>
    <property type="match status" value="1"/>
</dbReference>
<evidence type="ECO:0000313" key="3">
    <source>
        <dbReference type="Proteomes" id="UP000269692"/>
    </source>
</evidence>
<reference evidence="2 3" key="1">
    <citation type="submission" date="2018-10" db="EMBL/GenBank/DDBJ databases">
        <title>Xanthobacter tagetidis genome sequencing and assembly.</title>
        <authorList>
            <person name="Maclea K.S."/>
            <person name="Goen A.E."/>
            <person name="Fatima S.A."/>
        </authorList>
    </citation>
    <scope>NUCLEOTIDE SEQUENCE [LARGE SCALE GENOMIC DNA]</scope>
    <source>
        <strain evidence="2 3">ATCC 700314</strain>
    </source>
</reference>
<dbReference type="SUPFAM" id="SSF51735">
    <property type="entry name" value="NAD(P)-binding Rossmann-fold domains"/>
    <property type="match status" value="1"/>
</dbReference>
<comment type="caution">
    <text evidence="2">The sequence shown here is derived from an EMBL/GenBank/DDBJ whole genome shotgun (WGS) entry which is preliminary data.</text>
</comment>
<dbReference type="SUPFAM" id="SSF50129">
    <property type="entry name" value="GroES-like"/>
    <property type="match status" value="1"/>
</dbReference>
<organism evidence="2 3">
    <name type="scientific">Xanthobacter tagetidis</name>
    <dbReference type="NCBI Taxonomy" id="60216"/>
    <lineage>
        <taxon>Bacteria</taxon>
        <taxon>Pseudomonadati</taxon>
        <taxon>Pseudomonadota</taxon>
        <taxon>Alphaproteobacteria</taxon>
        <taxon>Hyphomicrobiales</taxon>
        <taxon>Xanthobacteraceae</taxon>
        <taxon>Xanthobacter</taxon>
    </lineage>
</organism>
<dbReference type="InterPro" id="IPR002364">
    <property type="entry name" value="Quin_OxRdtase/zeta-crystal_CS"/>
</dbReference>
<dbReference type="EMBL" id="RCTF01000011">
    <property type="protein sequence ID" value="RLP77114.1"/>
    <property type="molecule type" value="Genomic_DNA"/>
</dbReference>
<dbReference type="InterPro" id="IPR013149">
    <property type="entry name" value="ADH-like_C"/>
</dbReference>
<dbReference type="InterPro" id="IPR020843">
    <property type="entry name" value="ER"/>
</dbReference>
<dbReference type="RefSeq" id="WP_121623952.1">
    <property type="nucleotide sequence ID" value="NZ_JACIIW010000008.1"/>
</dbReference>
<dbReference type="Pfam" id="PF00107">
    <property type="entry name" value="ADH_zinc_N"/>
    <property type="match status" value="1"/>
</dbReference>
<dbReference type="InterPro" id="IPR013154">
    <property type="entry name" value="ADH-like_N"/>
</dbReference>
<keyword evidence="3" id="KW-1185">Reference proteome</keyword>
<dbReference type="PANTHER" id="PTHR43677:SF4">
    <property type="entry name" value="QUINONE OXIDOREDUCTASE-LIKE PROTEIN 2"/>
    <property type="match status" value="1"/>
</dbReference>
<dbReference type="CDD" id="cd08241">
    <property type="entry name" value="QOR1"/>
    <property type="match status" value="1"/>
</dbReference>
<gene>
    <name evidence="2" type="ORF">D9R14_13980</name>
</gene>
<proteinExistence type="predicted"/>
<dbReference type="GO" id="GO:0008270">
    <property type="term" value="F:zinc ion binding"/>
    <property type="evidence" value="ECO:0007669"/>
    <property type="project" value="InterPro"/>
</dbReference>
<dbReference type="Proteomes" id="UP000269692">
    <property type="component" value="Unassembled WGS sequence"/>
</dbReference>
<feature type="domain" description="Enoyl reductase (ER)" evidence="1">
    <location>
        <begin position="16"/>
        <end position="327"/>
    </location>
</feature>